<accession>A0A9X1NPY6</accession>
<proteinExistence type="predicted"/>
<name>A0A9X1NPY6_9HYPH</name>
<reference evidence="2" key="1">
    <citation type="submission" date="2021-12" db="EMBL/GenBank/DDBJ databases">
        <authorList>
            <person name="Li Y."/>
        </authorList>
    </citation>
    <scope>NUCLEOTIDE SEQUENCE</scope>
    <source>
        <strain evidence="2">DKSPLA3</strain>
    </source>
</reference>
<dbReference type="EMBL" id="JAJOZR010000003">
    <property type="protein sequence ID" value="MCD7108720.1"/>
    <property type="molecule type" value="Genomic_DNA"/>
</dbReference>
<dbReference type="RefSeq" id="WP_231812917.1">
    <property type="nucleotide sequence ID" value="NZ_JAJOZR010000003.1"/>
</dbReference>
<keyword evidence="3" id="KW-1185">Reference proteome</keyword>
<dbReference type="InterPro" id="IPR021327">
    <property type="entry name" value="DUF2934"/>
</dbReference>
<dbReference type="Pfam" id="PF11154">
    <property type="entry name" value="DUF2934"/>
    <property type="match status" value="1"/>
</dbReference>
<evidence type="ECO:0000313" key="2">
    <source>
        <dbReference type="EMBL" id="MCD7108720.1"/>
    </source>
</evidence>
<comment type="caution">
    <text evidence="2">The sequence shown here is derived from an EMBL/GenBank/DDBJ whole genome shotgun (WGS) entry which is preliminary data.</text>
</comment>
<dbReference type="Proteomes" id="UP001139089">
    <property type="component" value="Unassembled WGS sequence"/>
</dbReference>
<dbReference type="AlphaFoldDB" id="A0A9X1NPY6"/>
<organism evidence="2 3">
    <name type="scientific">Rhizobium quercicola</name>
    <dbReference type="NCBI Taxonomy" id="2901226"/>
    <lineage>
        <taxon>Bacteria</taxon>
        <taxon>Pseudomonadati</taxon>
        <taxon>Pseudomonadota</taxon>
        <taxon>Alphaproteobacteria</taxon>
        <taxon>Hyphomicrobiales</taxon>
        <taxon>Rhizobiaceae</taxon>
        <taxon>Rhizobium/Agrobacterium group</taxon>
        <taxon>Rhizobium</taxon>
    </lineage>
</organism>
<gene>
    <name evidence="2" type="ORF">LRX75_06660</name>
</gene>
<protein>
    <submittedName>
        <fullName evidence="2">DUF2934 domain-containing protein</fullName>
    </submittedName>
</protein>
<evidence type="ECO:0000256" key="1">
    <source>
        <dbReference type="SAM" id="MobiDB-lite"/>
    </source>
</evidence>
<feature type="region of interest" description="Disordered" evidence="1">
    <location>
        <begin position="44"/>
        <end position="90"/>
    </location>
</feature>
<evidence type="ECO:0000313" key="3">
    <source>
        <dbReference type="Proteomes" id="UP001139089"/>
    </source>
</evidence>
<sequence length="90" mass="9809">MTEKDEDLIKKRAYALWESEGRPEGRHDEHWSKAYQEFANTENTSVLGAPEDDAASVEEPAKADKGKPPLSVVDGGAAGTPGAKRKRKTV</sequence>